<dbReference type="OrthoDB" id="412981at2759"/>
<feature type="region of interest" description="Disordered" evidence="1">
    <location>
        <begin position="1"/>
        <end position="22"/>
    </location>
</feature>
<comment type="caution">
    <text evidence="2">The sequence shown here is derived from an EMBL/GenBank/DDBJ whole genome shotgun (WGS) entry which is preliminary data.</text>
</comment>
<dbReference type="Proteomes" id="UP000299102">
    <property type="component" value="Unassembled WGS sequence"/>
</dbReference>
<gene>
    <name evidence="2" type="ORF">EVAR_36773_1</name>
</gene>
<evidence type="ECO:0000313" key="3">
    <source>
        <dbReference type="Proteomes" id="UP000299102"/>
    </source>
</evidence>
<proteinExistence type="predicted"/>
<dbReference type="AlphaFoldDB" id="A0A4C1X4D3"/>
<evidence type="ECO:0000313" key="2">
    <source>
        <dbReference type="EMBL" id="GBP57105.1"/>
    </source>
</evidence>
<feature type="region of interest" description="Disordered" evidence="1">
    <location>
        <begin position="103"/>
        <end position="135"/>
    </location>
</feature>
<keyword evidence="3" id="KW-1185">Reference proteome</keyword>
<feature type="compositionally biased region" description="Basic and acidic residues" evidence="1">
    <location>
        <begin position="1"/>
        <end position="21"/>
    </location>
</feature>
<feature type="region of interest" description="Disordered" evidence="1">
    <location>
        <begin position="60"/>
        <end position="91"/>
    </location>
</feature>
<reference evidence="2 3" key="1">
    <citation type="journal article" date="2019" name="Commun. Biol.">
        <title>The bagworm genome reveals a unique fibroin gene that provides high tensile strength.</title>
        <authorList>
            <person name="Kono N."/>
            <person name="Nakamura H."/>
            <person name="Ohtoshi R."/>
            <person name="Tomita M."/>
            <person name="Numata K."/>
            <person name="Arakawa K."/>
        </authorList>
    </citation>
    <scope>NUCLEOTIDE SEQUENCE [LARGE SCALE GENOMIC DNA]</scope>
</reference>
<evidence type="ECO:0000256" key="1">
    <source>
        <dbReference type="SAM" id="MobiDB-lite"/>
    </source>
</evidence>
<accession>A0A4C1X4D3</accession>
<organism evidence="2 3">
    <name type="scientific">Eumeta variegata</name>
    <name type="common">Bagworm moth</name>
    <name type="synonym">Eumeta japonica</name>
    <dbReference type="NCBI Taxonomy" id="151549"/>
    <lineage>
        <taxon>Eukaryota</taxon>
        <taxon>Metazoa</taxon>
        <taxon>Ecdysozoa</taxon>
        <taxon>Arthropoda</taxon>
        <taxon>Hexapoda</taxon>
        <taxon>Insecta</taxon>
        <taxon>Pterygota</taxon>
        <taxon>Neoptera</taxon>
        <taxon>Endopterygota</taxon>
        <taxon>Lepidoptera</taxon>
        <taxon>Glossata</taxon>
        <taxon>Ditrysia</taxon>
        <taxon>Tineoidea</taxon>
        <taxon>Psychidae</taxon>
        <taxon>Oiketicinae</taxon>
        <taxon>Eumeta</taxon>
    </lineage>
</organism>
<dbReference type="EMBL" id="BGZK01000708">
    <property type="protein sequence ID" value="GBP57105.1"/>
    <property type="molecule type" value="Genomic_DNA"/>
</dbReference>
<protein>
    <submittedName>
        <fullName evidence="2">Uncharacterized protein</fullName>
    </submittedName>
</protein>
<feature type="compositionally biased region" description="Basic and acidic residues" evidence="1">
    <location>
        <begin position="107"/>
        <end position="123"/>
    </location>
</feature>
<name>A0A4C1X4D3_EUMVA</name>
<sequence>MSTESKNSRRLSDARLCERTNHRPRTAAVVTLQPQISVSSASSVNLHLLPWRRRRRRQFLSPPEEFADPPKVSSSRAAGTSDGGMSDAIGDSAHSRVETCNDAAADDTAKGRATTRDATDCPDLHATSNTDANELELPTARAAGPERMAAGAADRGPPNCHGWPGPNPSSVASTDSYFRRTPVNLRVMYWNAGGKTQDLRTVVQSQDIHIVLLSKTKLRPREELGLPNLFVYRREEVSPGVSHTEVLRYSYGGMSSMEDWSCRTSYTPGH</sequence>